<proteinExistence type="predicted"/>
<protein>
    <submittedName>
        <fullName evidence="2">Type VI secretion system ImpA family N-terminal domain-containing protein</fullName>
    </submittedName>
</protein>
<evidence type="ECO:0000313" key="2">
    <source>
        <dbReference type="EMBL" id="MBM6575101.1"/>
    </source>
</evidence>
<dbReference type="EMBL" id="JAFEMC010000001">
    <property type="protein sequence ID" value="MBM6575101.1"/>
    <property type="molecule type" value="Genomic_DNA"/>
</dbReference>
<keyword evidence="3" id="KW-1185">Reference proteome</keyword>
<accession>A0ABS2D4J6</accession>
<dbReference type="PANTHER" id="PTHR37951:SF1">
    <property type="entry name" value="TYPE VI SECRETION SYSTEM COMPONENT TSSA1"/>
    <property type="match status" value="1"/>
</dbReference>
<dbReference type="RefSeq" id="WP_204193679.1">
    <property type="nucleotide sequence ID" value="NZ_JAFEMC010000001.1"/>
</dbReference>
<comment type="caution">
    <text evidence="2">The sequence shown here is derived from an EMBL/GenBank/DDBJ whole genome shotgun (WGS) entry which is preliminary data.</text>
</comment>
<feature type="domain" description="ImpA N-terminal" evidence="1">
    <location>
        <begin position="87"/>
        <end position="173"/>
    </location>
</feature>
<sequence length="411" mass="44589">MRESCCRGKKGACNGAGGGLSSRHRGGRKYSVIIGDGIDADILAPIADGPGIDGRADEGEVGDLFREIRFQRKAIFRIEQKAAMGEDFGDGDNWSWDQIAETAVDYLKEHGKDLEIMAILVESCARRDGLAGFDRAVMVMSELVETWWDQGLYPAEDEEDGVEARFQPLSGLSGGGSDKDGTLIGPLRNLVLAGGGDESLRYMDRVVAEGMLASAQTVKPEQRASLQAQAEEAMAASEALARRVGGKPLRIAVVHLSSAEAAWRRTVSFISERTKPRFPAASRVSDELRSIREWLEGLLRLLPDDSANDVEDPPEHVADATGDGAVVVAGGAANAPFSIGKITRREDALRAVNAAADYFEKYEPISPIGSALRDVDRRARMSFDDLLIELIPDGSSRELFYWRSGIRPPPE</sequence>
<evidence type="ECO:0000259" key="1">
    <source>
        <dbReference type="Pfam" id="PF06812"/>
    </source>
</evidence>
<dbReference type="Pfam" id="PF06812">
    <property type="entry name" value="ImpA_N"/>
    <property type="match status" value="1"/>
</dbReference>
<evidence type="ECO:0000313" key="3">
    <source>
        <dbReference type="Proteomes" id="UP000763641"/>
    </source>
</evidence>
<dbReference type="PANTHER" id="PTHR37951">
    <property type="entry name" value="CYTOPLASMIC PROTEIN-RELATED"/>
    <property type="match status" value="1"/>
</dbReference>
<name>A0ABS2D4J6_9SPHN</name>
<reference evidence="2 3" key="1">
    <citation type="submission" date="2020-12" db="EMBL/GenBank/DDBJ databases">
        <title>Sphingomonas sp.</title>
        <authorList>
            <person name="Kim M.K."/>
        </authorList>
    </citation>
    <scope>NUCLEOTIDE SEQUENCE [LARGE SCALE GENOMIC DNA]</scope>
    <source>
        <strain evidence="2 3">BT552</strain>
    </source>
</reference>
<dbReference type="InterPro" id="IPR010657">
    <property type="entry name" value="ImpA_N"/>
</dbReference>
<dbReference type="Proteomes" id="UP000763641">
    <property type="component" value="Unassembled WGS sequence"/>
</dbReference>
<dbReference type="InterPro" id="IPR017740">
    <property type="entry name" value="TssA-like"/>
</dbReference>
<gene>
    <name evidence="2" type="ORF">ILT43_01855</name>
</gene>
<organism evidence="2 3">
    <name type="scientific">Sphingomonas longa</name>
    <dbReference type="NCBI Taxonomy" id="2778730"/>
    <lineage>
        <taxon>Bacteria</taxon>
        <taxon>Pseudomonadati</taxon>
        <taxon>Pseudomonadota</taxon>
        <taxon>Alphaproteobacteria</taxon>
        <taxon>Sphingomonadales</taxon>
        <taxon>Sphingomonadaceae</taxon>
        <taxon>Sphingomonas</taxon>
    </lineage>
</organism>